<proteinExistence type="predicted"/>
<comment type="caution">
    <text evidence="1">The sequence shown here is derived from an EMBL/GenBank/DDBJ whole genome shotgun (WGS) entry which is preliminary data.</text>
</comment>
<protein>
    <submittedName>
        <fullName evidence="1">Uncharacterized protein</fullName>
    </submittedName>
</protein>
<name>A0A4C1SNQ4_EUMVA</name>
<accession>A0A4C1SNQ4</accession>
<evidence type="ECO:0000313" key="1">
    <source>
        <dbReference type="EMBL" id="GBP02858.1"/>
    </source>
</evidence>
<feature type="non-terminal residue" evidence="1">
    <location>
        <position position="77"/>
    </location>
</feature>
<gene>
    <name evidence="1" type="ORF">EVAR_101536_1</name>
</gene>
<evidence type="ECO:0000313" key="2">
    <source>
        <dbReference type="Proteomes" id="UP000299102"/>
    </source>
</evidence>
<dbReference type="Proteomes" id="UP000299102">
    <property type="component" value="Unassembled WGS sequence"/>
</dbReference>
<dbReference type="AlphaFoldDB" id="A0A4C1SNQ4"/>
<reference evidence="1 2" key="1">
    <citation type="journal article" date="2019" name="Commun. Biol.">
        <title>The bagworm genome reveals a unique fibroin gene that provides high tensile strength.</title>
        <authorList>
            <person name="Kono N."/>
            <person name="Nakamura H."/>
            <person name="Ohtoshi R."/>
            <person name="Tomita M."/>
            <person name="Numata K."/>
            <person name="Arakawa K."/>
        </authorList>
    </citation>
    <scope>NUCLEOTIDE SEQUENCE [LARGE SCALE GENOMIC DNA]</scope>
</reference>
<sequence length="77" mass="9042">MNLALVDLLRIKSMPFGKSRARSAYWFLRITKELGLEGHSFIMSFYRWDKPSIRISTVNSCDQAKESSEKRRNRSTE</sequence>
<organism evidence="1 2">
    <name type="scientific">Eumeta variegata</name>
    <name type="common">Bagworm moth</name>
    <name type="synonym">Eumeta japonica</name>
    <dbReference type="NCBI Taxonomy" id="151549"/>
    <lineage>
        <taxon>Eukaryota</taxon>
        <taxon>Metazoa</taxon>
        <taxon>Ecdysozoa</taxon>
        <taxon>Arthropoda</taxon>
        <taxon>Hexapoda</taxon>
        <taxon>Insecta</taxon>
        <taxon>Pterygota</taxon>
        <taxon>Neoptera</taxon>
        <taxon>Endopterygota</taxon>
        <taxon>Lepidoptera</taxon>
        <taxon>Glossata</taxon>
        <taxon>Ditrysia</taxon>
        <taxon>Tineoidea</taxon>
        <taxon>Psychidae</taxon>
        <taxon>Oiketicinae</taxon>
        <taxon>Eumeta</taxon>
    </lineage>
</organism>
<keyword evidence="2" id="KW-1185">Reference proteome</keyword>
<dbReference type="EMBL" id="BGZK01010511">
    <property type="protein sequence ID" value="GBP02858.1"/>
    <property type="molecule type" value="Genomic_DNA"/>
</dbReference>